<dbReference type="HOGENOM" id="CLU_089887_0_0_12"/>
<comment type="similarity">
    <text evidence="3">Belongs to the variable small protein (Vsp) family.</text>
</comment>
<organism evidence="10 11">
    <name type="scientific">Borrelia duttonii (strain Ly)</name>
    <dbReference type="NCBI Taxonomy" id="412419"/>
    <lineage>
        <taxon>Bacteria</taxon>
        <taxon>Pseudomonadati</taxon>
        <taxon>Spirochaetota</taxon>
        <taxon>Spirochaetia</taxon>
        <taxon>Spirochaetales</taxon>
        <taxon>Borreliaceae</taxon>
        <taxon>Borrelia</taxon>
    </lineage>
</organism>
<sequence length="197" mass="20268">MMGCNSGGVSGEGTGEEGKGRKGDGSVIDLKGVSKRIKDAVEFAGKVKEVHVLVKSVDELAKAIGKKIDANGSLADEAGQNGSLIAGVHSVISAVNTKLKGLETTDNISDELKGKIVAVETEGKAFLDKLKSGNAELGKKDASDDDTKKAIDRIGKTDGDKGVAELIKLNTAIDALLKLSTDAIEALIGELTVKPAV</sequence>
<dbReference type="Proteomes" id="UP000000611">
    <property type="component" value="Plasmid pl40"/>
</dbReference>
<geneLocation type="plasmid" evidence="10 11">
    <name>pl40</name>
</geneLocation>
<evidence type="ECO:0000256" key="4">
    <source>
        <dbReference type="ARBA" id="ARBA00022729"/>
    </source>
</evidence>
<evidence type="ECO:0000256" key="6">
    <source>
        <dbReference type="ARBA" id="ARBA00023139"/>
    </source>
</evidence>
<dbReference type="AlphaFoldDB" id="B5RP42"/>
<evidence type="ECO:0000256" key="3">
    <source>
        <dbReference type="ARBA" id="ARBA00008719"/>
    </source>
</evidence>
<dbReference type="SUPFAM" id="SSF63515">
    <property type="entry name" value="Outer surface protein C (OspC)"/>
    <property type="match status" value="1"/>
</dbReference>
<dbReference type="Gene3D" id="1.20.120.240">
    <property type="entry name" value="Lipoprotein, type 6"/>
    <property type="match status" value="1"/>
</dbReference>
<evidence type="ECO:0000256" key="1">
    <source>
        <dbReference type="ARBA" id="ARBA00003932"/>
    </source>
</evidence>
<dbReference type="EMBL" id="CP000987">
    <property type="protein sequence ID" value="ACH94128.1"/>
    <property type="molecule type" value="Genomic_DNA"/>
</dbReference>
<keyword evidence="10" id="KW-0614">Plasmid</keyword>
<proteinExistence type="inferred from homology"/>
<reference evidence="10 11" key="1">
    <citation type="journal article" date="2008" name="PLoS Genet.">
        <title>The genome of Borrelia recurrentis, the agent of deadly louse-borne relapsing fever, is a degraded subset of tick-borne Borrelia duttonii.</title>
        <authorList>
            <person name="Lescot M."/>
            <person name="Audic S."/>
            <person name="Robert C."/>
            <person name="Nguyen T.T."/>
            <person name="Blanc G."/>
            <person name="Cutler S.J."/>
            <person name="Wincker P."/>
            <person name="Couloux A."/>
            <person name="Claverie J.-M."/>
            <person name="Raoult D."/>
            <person name="Drancourt M."/>
        </authorList>
    </citation>
    <scope>NUCLEOTIDE SEQUENCE [LARGE SCALE GENOMIC DNA]</scope>
    <source>
        <strain evidence="10 11">Ly</strain>
    </source>
</reference>
<evidence type="ECO:0000256" key="8">
    <source>
        <dbReference type="ARBA" id="ARBA00023288"/>
    </source>
</evidence>
<evidence type="ECO:0000256" key="2">
    <source>
        <dbReference type="ARBA" id="ARBA00004459"/>
    </source>
</evidence>
<dbReference type="Pfam" id="PF01441">
    <property type="entry name" value="Lipoprotein_6"/>
    <property type="match status" value="1"/>
</dbReference>
<dbReference type="GO" id="GO:0009279">
    <property type="term" value="C:cell outer membrane"/>
    <property type="evidence" value="ECO:0007669"/>
    <property type="project" value="UniProtKB-SubCell"/>
</dbReference>
<evidence type="ECO:0000313" key="10">
    <source>
        <dbReference type="EMBL" id="ACH94128.1"/>
    </source>
</evidence>
<accession>B5RP42</accession>
<keyword evidence="4" id="KW-0732">Signal</keyword>
<evidence type="ECO:0000256" key="5">
    <source>
        <dbReference type="ARBA" id="ARBA00023136"/>
    </source>
</evidence>
<keyword evidence="11" id="KW-1185">Reference proteome</keyword>
<keyword evidence="7" id="KW-0998">Cell outer membrane</keyword>
<dbReference type="InterPro" id="IPR036437">
    <property type="entry name" value="OspC-like_sf"/>
</dbReference>
<feature type="compositionally biased region" description="Gly residues" evidence="9">
    <location>
        <begin position="1"/>
        <end position="13"/>
    </location>
</feature>
<keyword evidence="5" id="KW-0472">Membrane</keyword>
<dbReference type="KEGG" id="bdu:BDU_5035"/>
<name>B5RP42_BORDL</name>
<gene>
    <name evidence="10" type="primary">vsp_1</name>
    <name evidence="10" type="ordered locus">BDU_5035</name>
</gene>
<keyword evidence="6" id="KW-0564">Palmitate</keyword>
<evidence type="ECO:0000256" key="9">
    <source>
        <dbReference type="SAM" id="MobiDB-lite"/>
    </source>
</evidence>
<protein>
    <submittedName>
        <fullName evidence="10">Vsp protein</fullName>
    </submittedName>
</protein>
<keyword evidence="8" id="KW-0449">Lipoprotein</keyword>
<comment type="function">
    <text evidence="1">The Vlp and Vsp proteins are antigenically distinct proteins, only one vlp or vsp gene is transcriptionally active at any one time. Switching between these genes is a mechanism of host immune response evasion.</text>
</comment>
<evidence type="ECO:0000313" key="11">
    <source>
        <dbReference type="Proteomes" id="UP000000611"/>
    </source>
</evidence>
<dbReference type="InterPro" id="IPR001800">
    <property type="entry name" value="Lipoprotein_OspC"/>
</dbReference>
<feature type="region of interest" description="Disordered" evidence="9">
    <location>
        <begin position="1"/>
        <end position="27"/>
    </location>
</feature>
<comment type="subcellular location">
    <subcellularLocation>
        <location evidence="2">Cell outer membrane</location>
        <topology evidence="2">Lipid-anchor</topology>
    </subcellularLocation>
</comment>
<dbReference type="RefSeq" id="WP_012539527.1">
    <property type="nucleotide sequence ID" value="NC_011250.1"/>
</dbReference>
<evidence type="ECO:0000256" key="7">
    <source>
        <dbReference type="ARBA" id="ARBA00023237"/>
    </source>
</evidence>